<dbReference type="Proteomes" id="UP000309038">
    <property type="component" value="Unassembled WGS sequence"/>
</dbReference>
<sequence length="306" mass="33358">MTLVLTPIVEFYRTILQPVQPLTWLGLSLNSLDLAAAFRLCLVLRQIREQLYATHVKKARTGVRGIPQVEHRSFLREATTVLLVVYGGEAITGKSPFLGSPPSFMKSGVVPALYTIMQALVEYLPVIPEMTLNTELPLAAFDGVSRAFLLCNIIPPVVLNHQLADVSTSPWTLLLTSLVTANTGFFVVNFLSFLQPYSLTLSTPPEMLPYGWTTLDLWCAPLITGLYALLTHAQPFWAEAHSTLLGFLGAASVDADGLVKAAPVDPEVARAACAAILAVMFSVRTAKNLGGDLWKPKAEKIKEKVQ</sequence>
<evidence type="ECO:0000313" key="1">
    <source>
        <dbReference type="EMBL" id="THG98050.1"/>
    </source>
</evidence>
<evidence type="ECO:0000313" key="2">
    <source>
        <dbReference type="Proteomes" id="UP000309038"/>
    </source>
</evidence>
<keyword evidence="2" id="KW-1185">Reference proteome</keyword>
<accession>A0A4S4KJJ0</accession>
<gene>
    <name evidence="1" type="ORF">EW026_g4075</name>
</gene>
<name>A0A4S4KJJ0_9APHY</name>
<reference evidence="1 2" key="1">
    <citation type="submission" date="2019-02" db="EMBL/GenBank/DDBJ databases">
        <title>Genome sequencing of the rare red list fungi Phlebia centrifuga.</title>
        <authorList>
            <person name="Buettner E."/>
            <person name="Kellner H."/>
        </authorList>
    </citation>
    <scope>NUCLEOTIDE SEQUENCE [LARGE SCALE GENOMIC DNA]</scope>
    <source>
        <strain evidence="1 2">DSM 108282</strain>
    </source>
</reference>
<comment type="caution">
    <text evidence="1">The sequence shown here is derived from an EMBL/GenBank/DDBJ whole genome shotgun (WGS) entry which is preliminary data.</text>
</comment>
<protein>
    <submittedName>
        <fullName evidence="1">Uncharacterized protein</fullName>
    </submittedName>
</protein>
<dbReference type="AlphaFoldDB" id="A0A4S4KJJ0"/>
<organism evidence="1 2">
    <name type="scientific">Hermanssonia centrifuga</name>
    <dbReference type="NCBI Taxonomy" id="98765"/>
    <lineage>
        <taxon>Eukaryota</taxon>
        <taxon>Fungi</taxon>
        <taxon>Dikarya</taxon>
        <taxon>Basidiomycota</taxon>
        <taxon>Agaricomycotina</taxon>
        <taxon>Agaricomycetes</taxon>
        <taxon>Polyporales</taxon>
        <taxon>Meruliaceae</taxon>
        <taxon>Hermanssonia</taxon>
    </lineage>
</organism>
<proteinExistence type="predicted"/>
<dbReference type="EMBL" id="SGPJ01000137">
    <property type="protein sequence ID" value="THG98050.1"/>
    <property type="molecule type" value="Genomic_DNA"/>
</dbReference>